<protein>
    <submittedName>
        <fullName evidence="1">Uncharacterized protein</fullName>
    </submittedName>
</protein>
<name>A0A0E9SQE2_ANGAN</name>
<dbReference type="AlphaFoldDB" id="A0A0E9SQE2"/>
<organism evidence="1">
    <name type="scientific">Anguilla anguilla</name>
    <name type="common">European freshwater eel</name>
    <name type="synonym">Muraena anguilla</name>
    <dbReference type="NCBI Taxonomy" id="7936"/>
    <lineage>
        <taxon>Eukaryota</taxon>
        <taxon>Metazoa</taxon>
        <taxon>Chordata</taxon>
        <taxon>Craniata</taxon>
        <taxon>Vertebrata</taxon>
        <taxon>Euteleostomi</taxon>
        <taxon>Actinopterygii</taxon>
        <taxon>Neopterygii</taxon>
        <taxon>Teleostei</taxon>
        <taxon>Anguilliformes</taxon>
        <taxon>Anguillidae</taxon>
        <taxon>Anguilla</taxon>
    </lineage>
</organism>
<dbReference type="EMBL" id="GBXM01064240">
    <property type="protein sequence ID" value="JAH44337.1"/>
    <property type="molecule type" value="Transcribed_RNA"/>
</dbReference>
<sequence length="43" mass="4419">MQIPTTPTLGDSNANCVSPCGATSHSHHSILDLGAQPCTRVVT</sequence>
<dbReference type="EMBL" id="GBXM01065115">
    <property type="protein sequence ID" value="JAH43462.1"/>
    <property type="molecule type" value="Transcribed_RNA"/>
</dbReference>
<reference evidence="1" key="1">
    <citation type="submission" date="2014-11" db="EMBL/GenBank/DDBJ databases">
        <authorList>
            <person name="Amaro Gonzalez C."/>
        </authorList>
    </citation>
    <scope>NUCLEOTIDE SEQUENCE</scope>
</reference>
<accession>A0A0E9SQE2</accession>
<reference evidence="1" key="2">
    <citation type="journal article" date="2015" name="Fish Shellfish Immunol.">
        <title>Early steps in the European eel (Anguilla anguilla)-Vibrio vulnificus interaction in the gills: Role of the RtxA13 toxin.</title>
        <authorList>
            <person name="Callol A."/>
            <person name="Pajuelo D."/>
            <person name="Ebbesson L."/>
            <person name="Teles M."/>
            <person name="MacKenzie S."/>
            <person name="Amaro C."/>
        </authorList>
    </citation>
    <scope>NUCLEOTIDE SEQUENCE</scope>
</reference>
<evidence type="ECO:0000313" key="1">
    <source>
        <dbReference type="EMBL" id="JAH43462.1"/>
    </source>
</evidence>
<proteinExistence type="predicted"/>